<evidence type="ECO:0000313" key="2">
    <source>
        <dbReference type="Proteomes" id="UP000283543"/>
    </source>
</evidence>
<protein>
    <submittedName>
        <fullName evidence="1">Uncharacterized protein</fullName>
    </submittedName>
</protein>
<feature type="non-terminal residue" evidence="1">
    <location>
        <position position="1"/>
    </location>
</feature>
<name>A0A3R6XE84_APHAT</name>
<dbReference type="EMBL" id="QUTB01001385">
    <property type="protein sequence ID" value="RHY75910.1"/>
    <property type="molecule type" value="Genomic_DNA"/>
</dbReference>
<dbReference type="Proteomes" id="UP000283543">
    <property type="component" value="Unassembled WGS sequence"/>
</dbReference>
<sequence>ILVEAELGRCGYKRGSLDMYICVRQHNKFEGKWVKKANAHGGSTSDECAQLLQFRRLYARLEAEIAPAQADVANAPGLPCNYRVRARRSRHGQKTDNEQQEYWGISIDSDSRKFYRDL</sequence>
<comment type="caution">
    <text evidence="1">The sequence shown here is derived from an EMBL/GenBank/DDBJ whole genome shotgun (WGS) entry which is preliminary data.</text>
</comment>
<evidence type="ECO:0000313" key="1">
    <source>
        <dbReference type="EMBL" id="RHY75910.1"/>
    </source>
</evidence>
<dbReference type="VEuPathDB" id="FungiDB:H257_01038"/>
<dbReference type="AlphaFoldDB" id="A0A3R6XE84"/>
<gene>
    <name evidence="1" type="ORF">DYB34_014224</name>
</gene>
<proteinExistence type="predicted"/>
<organism evidence="1 2">
    <name type="scientific">Aphanomyces astaci</name>
    <name type="common">Crayfish plague agent</name>
    <dbReference type="NCBI Taxonomy" id="112090"/>
    <lineage>
        <taxon>Eukaryota</taxon>
        <taxon>Sar</taxon>
        <taxon>Stramenopiles</taxon>
        <taxon>Oomycota</taxon>
        <taxon>Saprolegniomycetes</taxon>
        <taxon>Saprolegniales</taxon>
        <taxon>Verrucalvaceae</taxon>
        <taxon>Aphanomyces</taxon>
    </lineage>
</organism>
<reference evidence="1 2" key="1">
    <citation type="submission" date="2018-08" db="EMBL/GenBank/DDBJ databases">
        <title>Aphanomyces genome sequencing and annotation.</title>
        <authorList>
            <person name="Minardi D."/>
            <person name="Oidtmann B."/>
            <person name="Van Der Giezen M."/>
            <person name="Studholme D.J."/>
        </authorList>
    </citation>
    <scope>NUCLEOTIDE SEQUENCE [LARGE SCALE GENOMIC DNA]</scope>
    <source>
        <strain evidence="1 2">Si</strain>
    </source>
</reference>
<accession>A0A3R6XE84</accession>